<dbReference type="AlphaFoldDB" id="A0A2V1GZ16"/>
<dbReference type="EMBL" id="QDDL01000008">
    <property type="protein sequence ID" value="PVZ66379.1"/>
    <property type="molecule type" value="Genomic_DNA"/>
</dbReference>
<feature type="chain" id="PRO_5016119832" description="DUF4426 domain-containing protein" evidence="1">
    <location>
        <begin position="23"/>
        <end position="177"/>
    </location>
</feature>
<dbReference type="Proteomes" id="UP000244906">
    <property type="component" value="Unassembled WGS sequence"/>
</dbReference>
<sequence>MVHMNNLLKIILLCTLPIHVSALEANIAYVFGVSIGKPLSKDYIPNTANSYPTRLITLPVPQSYELDVFESINVQIIEKSKRVYSISAEIEMTEGGECNDLFKRMLSQLDKKYKHLKKTSEINVGDKVIPIFDGYLSSGKKIKMDVYCSRKESSPIETFGISVSDRELSEEANKLWQ</sequence>
<gene>
    <name evidence="2" type="ORF">DC094_16935</name>
</gene>
<organism evidence="2 3">
    <name type="scientific">Pelagibaculum spongiae</name>
    <dbReference type="NCBI Taxonomy" id="2080658"/>
    <lineage>
        <taxon>Bacteria</taxon>
        <taxon>Pseudomonadati</taxon>
        <taxon>Pseudomonadota</taxon>
        <taxon>Gammaproteobacteria</taxon>
        <taxon>Oceanospirillales</taxon>
        <taxon>Pelagibaculum</taxon>
    </lineage>
</organism>
<proteinExistence type="predicted"/>
<evidence type="ECO:0000313" key="2">
    <source>
        <dbReference type="EMBL" id="PVZ66379.1"/>
    </source>
</evidence>
<evidence type="ECO:0000313" key="3">
    <source>
        <dbReference type="Proteomes" id="UP000244906"/>
    </source>
</evidence>
<evidence type="ECO:0008006" key="4">
    <source>
        <dbReference type="Google" id="ProtNLM"/>
    </source>
</evidence>
<feature type="signal peptide" evidence="1">
    <location>
        <begin position="1"/>
        <end position="22"/>
    </location>
</feature>
<protein>
    <recommendedName>
        <fullName evidence="4">DUF4426 domain-containing protein</fullName>
    </recommendedName>
</protein>
<comment type="caution">
    <text evidence="2">The sequence shown here is derived from an EMBL/GenBank/DDBJ whole genome shotgun (WGS) entry which is preliminary data.</text>
</comment>
<evidence type="ECO:0000256" key="1">
    <source>
        <dbReference type="SAM" id="SignalP"/>
    </source>
</evidence>
<keyword evidence="1" id="KW-0732">Signal</keyword>
<accession>A0A2V1GZ16</accession>
<keyword evidence="3" id="KW-1185">Reference proteome</keyword>
<reference evidence="2 3" key="1">
    <citation type="submission" date="2018-04" db="EMBL/GenBank/DDBJ databases">
        <title>Thalassorhabdus spongiae gen. nov., sp. nov., isolated from a marine sponge in South-West Iceland.</title>
        <authorList>
            <person name="Knobloch S."/>
            <person name="Daussin A."/>
            <person name="Johannsson R."/>
            <person name="Marteinsson V.T."/>
        </authorList>
    </citation>
    <scope>NUCLEOTIDE SEQUENCE [LARGE SCALE GENOMIC DNA]</scope>
    <source>
        <strain evidence="2 3">Hp12</strain>
    </source>
</reference>
<name>A0A2V1GZ16_9GAMM</name>